<evidence type="ECO:0000313" key="3">
    <source>
        <dbReference type="Proteomes" id="UP000824055"/>
    </source>
</evidence>
<keyword evidence="1" id="KW-1133">Transmembrane helix</keyword>
<dbReference type="PANTHER" id="PTHR43685">
    <property type="entry name" value="GLYCOSYLTRANSFERASE"/>
    <property type="match status" value="1"/>
</dbReference>
<keyword evidence="2" id="KW-0808">Transferase</keyword>
<keyword evidence="1" id="KW-0472">Membrane</keyword>
<comment type="caution">
    <text evidence="2">The sequence shown here is derived from an EMBL/GenBank/DDBJ whole genome shotgun (WGS) entry which is preliminary data.</text>
</comment>
<feature type="transmembrane region" description="Helical" evidence="1">
    <location>
        <begin position="305"/>
        <end position="323"/>
    </location>
</feature>
<feature type="transmembrane region" description="Helical" evidence="1">
    <location>
        <begin position="6"/>
        <end position="27"/>
    </location>
</feature>
<dbReference type="AlphaFoldDB" id="A0A9D2JWW9"/>
<dbReference type="InterPro" id="IPR029044">
    <property type="entry name" value="Nucleotide-diphossugar_trans"/>
</dbReference>
<dbReference type="PANTHER" id="PTHR43685:SF2">
    <property type="entry name" value="GLYCOSYLTRANSFERASE 2-LIKE DOMAIN-CONTAINING PROTEIN"/>
    <property type="match status" value="1"/>
</dbReference>
<dbReference type="Proteomes" id="UP000824055">
    <property type="component" value="Unassembled WGS sequence"/>
</dbReference>
<dbReference type="InterPro" id="IPR050834">
    <property type="entry name" value="Glycosyltransf_2"/>
</dbReference>
<proteinExistence type="predicted"/>
<reference evidence="2" key="2">
    <citation type="submission" date="2021-04" db="EMBL/GenBank/DDBJ databases">
        <authorList>
            <person name="Gilroy R."/>
        </authorList>
    </citation>
    <scope>NUCLEOTIDE SEQUENCE</scope>
    <source>
        <strain evidence="2">ChiHecec3B27-8219</strain>
    </source>
</reference>
<organism evidence="2 3">
    <name type="scientific">Candidatus Prevotella avicola</name>
    <dbReference type="NCBI Taxonomy" id="2838738"/>
    <lineage>
        <taxon>Bacteria</taxon>
        <taxon>Pseudomonadati</taxon>
        <taxon>Bacteroidota</taxon>
        <taxon>Bacteroidia</taxon>
        <taxon>Bacteroidales</taxon>
        <taxon>Prevotellaceae</taxon>
        <taxon>Prevotella</taxon>
    </lineage>
</organism>
<dbReference type="GO" id="GO:0016740">
    <property type="term" value="F:transferase activity"/>
    <property type="evidence" value="ECO:0007669"/>
    <property type="project" value="UniProtKB-KW"/>
</dbReference>
<sequence length="395" mass="45339">MTTFTVDIFTSCWGIAIVLLAVAGCLANPFFRRLRWTEEESEQEKSDDKTVSDQELEKRTVPVSVLLPIHEAYEHLESHLEAFLSQDYPCYQVVAVGQKGDHAVEDVLKRLQGKYSHLYYTMIPTSSRYMSREKLQVTLGVKASAHEWIVLSSPTCLPGKEWLRGMAKHLTEENHMALGVVLLDEEAKGYWRFRHIRTLYYLLRKAQRGTALRTHMANVAFRKSDFIAGKGYQGNLQLVRGELDFLVNKYAEGVNCAVELSLQTWLVEEGLTRKTLRNRRLYLRASSKHLRHAASMKALRFFDTLLPYASLFASLGTIAYSAYQKDVPLLIFAVIALLTLFIARAVMAAKAVHRFDPSVSAWLMPFYELALFWSDLADRWHYMRSDKNDFTSHKL</sequence>
<dbReference type="SUPFAM" id="SSF53448">
    <property type="entry name" value="Nucleotide-diphospho-sugar transferases"/>
    <property type="match status" value="1"/>
</dbReference>
<evidence type="ECO:0000313" key="2">
    <source>
        <dbReference type="EMBL" id="HIZ69577.1"/>
    </source>
</evidence>
<protein>
    <submittedName>
        <fullName evidence="2">Glycosyl transferase family 2</fullName>
    </submittedName>
</protein>
<gene>
    <name evidence="2" type="ORF">H9966_06840</name>
</gene>
<accession>A0A9D2JWW9</accession>
<name>A0A9D2JWW9_9BACT</name>
<evidence type="ECO:0000256" key="1">
    <source>
        <dbReference type="SAM" id="Phobius"/>
    </source>
</evidence>
<dbReference type="Gene3D" id="3.90.550.10">
    <property type="entry name" value="Spore Coat Polysaccharide Biosynthesis Protein SpsA, Chain A"/>
    <property type="match status" value="1"/>
</dbReference>
<reference evidence="2" key="1">
    <citation type="journal article" date="2021" name="PeerJ">
        <title>Extensive microbial diversity within the chicken gut microbiome revealed by metagenomics and culture.</title>
        <authorList>
            <person name="Gilroy R."/>
            <person name="Ravi A."/>
            <person name="Getino M."/>
            <person name="Pursley I."/>
            <person name="Horton D.L."/>
            <person name="Alikhan N.F."/>
            <person name="Baker D."/>
            <person name="Gharbi K."/>
            <person name="Hall N."/>
            <person name="Watson M."/>
            <person name="Adriaenssens E.M."/>
            <person name="Foster-Nyarko E."/>
            <person name="Jarju S."/>
            <person name="Secka A."/>
            <person name="Antonio M."/>
            <person name="Oren A."/>
            <person name="Chaudhuri R.R."/>
            <person name="La Ragione R."/>
            <person name="Hildebrand F."/>
            <person name="Pallen M.J."/>
        </authorList>
    </citation>
    <scope>NUCLEOTIDE SEQUENCE</scope>
    <source>
        <strain evidence="2">ChiHecec3B27-8219</strain>
    </source>
</reference>
<keyword evidence="1" id="KW-0812">Transmembrane</keyword>
<feature type="transmembrane region" description="Helical" evidence="1">
    <location>
        <begin position="329"/>
        <end position="347"/>
    </location>
</feature>
<dbReference type="EMBL" id="DXBE01000050">
    <property type="protein sequence ID" value="HIZ69577.1"/>
    <property type="molecule type" value="Genomic_DNA"/>
</dbReference>